<evidence type="ECO:0000256" key="10">
    <source>
        <dbReference type="ARBA" id="ARBA00023295"/>
    </source>
</evidence>
<keyword evidence="10" id="KW-0326">Glycosidase</keyword>
<dbReference type="OrthoDB" id="9815541at2"/>
<dbReference type="InterPro" id="IPR002053">
    <property type="entry name" value="Glyco_hydro_25"/>
</dbReference>
<evidence type="ECO:0000313" key="15">
    <source>
        <dbReference type="Proteomes" id="UP000199341"/>
    </source>
</evidence>
<dbReference type="CDD" id="cd06412">
    <property type="entry name" value="GH25_CH-type"/>
    <property type="match status" value="1"/>
</dbReference>
<dbReference type="GO" id="GO:0016998">
    <property type="term" value="P:cell wall macromolecule catabolic process"/>
    <property type="evidence" value="ECO:0007669"/>
    <property type="project" value="InterPro"/>
</dbReference>
<keyword evidence="5" id="KW-0964">Secreted</keyword>
<dbReference type="GO" id="GO:0009253">
    <property type="term" value="P:peptidoglycan catabolic process"/>
    <property type="evidence" value="ECO:0007669"/>
    <property type="project" value="InterPro"/>
</dbReference>
<dbReference type="InterPro" id="IPR036366">
    <property type="entry name" value="PGBDSf"/>
</dbReference>
<dbReference type="GO" id="GO:0003796">
    <property type="term" value="F:lysozyme activity"/>
    <property type="evidence" value="ECO:0007669"/>
    <property type="project" value="UniProtKB-EC"/>
</dbReference>
<evidence type="ECO:0000256" key="4">
    <source>
        <dbReference type="ARBA" id="ARBA00012732"/>
    </source>
</evidence>
<dbReference type="SMART" id="SM00641">
    <property type="entry name" value="Glyco_25"/>
    <property type="match status" value="1"/>
</dbReference>
<comment type="function">
    <text evidence="11">This enzyme has both lysozyme (acetylmuramidase) and diacetylmuramidase activities.</text>
</comment>
<evidence type="ECO:0000259" key="13">
    <source>
        <dbReference type="Pfam" id="PF01471"/>
    </source>
</evidence>
<evidence type="ECO:0000313" key="14">
    <source>
        <dbReference type="EMBL" id="SDP19325.1"/>
    </source>
</evidence>
<comment type="catalytic activity">
    <reaction evidence="1">
        <text>Hydrolysis of (1-&gt;4)-beta-linkages between N-acetylmuramic acid and N-acetyl-D-glucosamine residues in a peptidoglycan and between N-acetyl-D-glucosamine residues in chitodextrins.</text>
        <dbReference type="EC" id="3.2.1.17"/>
    </reaction>
</comment>
<organism evidence="14 15">
    <name type="scientific">Actinacidiphila guanduensis</name>
    <dbReference type="NCBI Taxonomy" id="310781"/>
    <lineage>
        <taxon>Bacteria</taxon>
        <taxon>Bacillati</taxon>
        <taxon>Actinomycetota</taxon>
        <taxon>Actinomycetes</taxon>
        <taxon>Kitasatosporales</taxon>
        <taxon>Streptomycetaceae</taxon>
        <taxon>Actinacidiphila</taxon>
    </lineage>
</organism>
<evidence type="ECO:0000256" key="2">
    <source>
        <dbReference type="ARBA" id="ARBA00004613"/>
    </source>
</evidence>
<dbReference type="SUPFAM" id="SSF47090">
    <property type="entry name" value="PGBD-like"/>
    <property type="match status" value="2"/>
</dbReference>
<comment type="similarity">
    <text evidence="3">Belongs to the glycosyl hydrolase 25 family.</text>
</comment>
<evidence type="ECO:0000256" key="8">
    <source>
        <dbReference type="ARBA" id="ARBA00022801"/>
    </source>
</evidence>
<dbReference type="AlphaFoldDB" id="A0A1H0QQD3"/>
<reference evidence="14 15" key="1">
    <citation type="submission" date="2016-10" db="EMBL/GenBank/DDBJ databases">
        <authorList>
            <person name="de Groot N.N."/>
        </authorList>
    </citation>
    <scope>NUCLEOTIDE SEQUENCE [LARGE SCALE GENOMIC DNA]</scope>
    <source>
        <strain evidence="14 15">CGMCC 4.2022</strain>
    </source>
</reference>
<dbReference type="Pfam" id="PF01471">
    <property type="entry name" value="PG_binding_1"/>
    <property type="match status" value="2"/>
</dbReference>
<dbReference type="PANTHER" id="PTHR34135:SF2">
    <property type="entry name" value="LYSOZYME"/>
    <property type="match status" value="1"/>
</dbReference>
<keyword evidence="8" id="KW-0378">Hydrolase</keyword>
<dbReference type="Gene3D" id="1.10.101.10">
    <property type="entry name" value="PGBD-like superfamily/PGBD"/>
    <property type="match status" value="2"/>
</dbReference>
<dbReference type="Proteomes" id="UP000199341">
    <property type="component" value="Unassembled WGS sequence"/>
</dbReference>
<dbReference type="PROSITE" id="PS51904">
    <property type="entry name" value="GLYCOSYL_HYDROL_F25_2"/>
    <property type="match status" value="1"/>
</dbReference>
<dbReference type="RefSeq" id="WP_093787905.1">
    <property type="nucleotide sequence ID" value="NZ_FNIE01000019.1"/>
</dbReference>
<name>A0A1H0QQD3_9ACTN</name>
<evidence type="ECO:0000256" key="1">
    <source>
        <dbReference type="ARBA" id="ARBA00000632"/>
    </source>
</evidence>
<keyword evidence="12" id="KW-0732">Signal</keyword>
<sequence>MNRTLAAAVTLGLTVLAASAGLPHDGARAAAATPAHPWHEDADHMGSGLTARMAARTVHESVTAAAAPDVTGTLKGLDVSAFQENINWPSVASNGASFAYVKATEGVDYTSSQFSQQYNGSAAAGLIRGAYHFALPNTAGGSTQADYFVAHGGGWSDDGKTLPGALDIEYNPYGATCYGLSQSAMVSWITAFSSEYHTRTGRYPIVYSTRDWWSTCTGNSATPGQHDPLWIADYSGSPTPLPRGWSTYTIWQNAESGTFPGDQDVFNGTTADLKTFAHGTYTPPPPPPGSGWPVVSQGATGHSTTAIQYLLDAHGSTLTVDGDFGPATRSAVIAFQSSKGLTADGIVGPNTWQALIITVQEGDSGPAVKAAQDELTAHSHPVTVDGDFGPATRSAVVAFQTGQGLTADGIVGSNTWAALVS</sequence>
<gene>
    <name evidence="14" type="ORF">SAMN05216259_11976</name>
</gene>
<dbReference type="STRING" id="310781.SAMN05216259_11976"/>
<evidence type="ECO:0000256" key="7">
    <source>
        <dbReference type="ARBA" id="ARBA00022638"/>
    </source>
</evidence>
<keyword evidence="15" id="KW-1185">Reference proteome</keyword>
<evidence type="ECO:0000256" key="11">
    <source>
        <dbReference type="ARBA" id="ARBA00055588"/>
    </source>
</evidence>
<evidence type="ECO:0000256" key="5">
    <source>
        <dbReference type="ARBA" id="ARBA00022525"/>
    </source>
</evidence>
<dbReference type="InterPro" id="IPR036365">
    <property type="entry name" value="PGBD-like_sf"/>
</dbReference>
<feature type="signal peptide" evidence="12">
    <location>
        <begin position="1"/>
        <end position="20"/>
    </location>
</feature>
<dbReference type="InterPro" id="IPR002477">
    <property type="entry name" value="Peptidoglycan-bd-like"/>
</dbReference>
<dbReference type="InterPro" id="IPR017853">
    <property type="entry name" value="GH"/>
</dbReference>
<dbReference type="EC" id="3.2.1.17" evidence="4"/>
<dbReference type="FunFam" id="3.20.20.80:FF:000060">
    <property type="entry name" value="Lysozyme M1"/>
    <property type="match status" value="1"/>
</dbReference>
<dbReference type="EMBL" id="FNIE01000019">
    <property type="protein sequence ID" value="SDP19325.1"/>
    <property type="molecule type" value="Genomic_DNA"/>
</dbReference>
<dbReference type="Pfam" id="PF01183">
    <property type="entry name" value="Glyco_hydro_25"/>
    <property type="match status" value="1"/>
</dbReference>
<dbReference type="PANTHER" id="PTHR34135">
    <property type="entry name" value="LYSOZYME"/>
    <property type="match status" value="1"/>
</dbReference>
<dbReference type="InterPro" id="IPR018077">
    <property type="entry name" value="Glyco_hydro_fam25_subgr"/>
</dbReference>
<protein>
    <recommendedName>
        <fullName evidence="4">lysozyme</fullName>
        <ecNumber evidence="4">3.2.1.17</ecNumber>
    </recommendedName>
</protein>
<dbReference type="GO" id="GO:0016052">
    <property type="term" value="P:carbohydrate catabolic process"/>
    <property type="evidence" value="ECO:0007669"/>
    <property type="project" value="TreeGrafter"/>
</dbReference>
<keyword evidence="9" id="KW-1015">Disulfide bond</keyword>
<evidence type="ECO:0000256" key="6">
    <source>
        <dbReference type="ARBA" id="ARBA00022529"/>
    </source>
</evidence>
<feature type="domain" description="Peptidoglycan binding-like" evidence="13">
    <location>
        <begin position="364"/>
        <end position="419"/>
    </location>
</feature>
<keyword evidence="7" id="KW-0081">Bacteriolytic enzyme</keyword>
<evidence type="ECO:0000256" key="9">
    <source>
        <dbReference type="ARBA" id="ARBA00023157"/>
    </source>
</evidence>
<evidence type="ECO:0000256" key="12">
    <source>
        <dbReference type="SAM" id="SignalP"/>
    </source>
</evidence>
<keyword evidence="6" id="KW-0929">Antimicrobial</keyword>
<feature type="chain" id="PRO_5038895076" description="lysozyme" evidence="12">
    <location>
        <begin position="21"/>
        <end position="421"/>
    </location>
</feature>
<comment type="subcellular location">
    <subcellularLocation>
        <location evidence="2">Secreted</location>
    </subcellularLocation>
</comment>
<dbReference type="SUPFAM" id="SSF51445">
    <property type="entry name" value="(Trans)glycosidases"/>
    <property type="match status" value="1"/>
</dbReference>
<proteinExistence type="inferred from homology"/>
<accession>A0A1H0QQD3</accession>
<dbReference type="GO" id="GO:0042742">
    <property type="term" value="P:defense response to bacterium"/>
    <property type="evidence" value="ECO:0007669"/>
    <property type="project" value="UniProtKB-KW"/>
</dbReference>
<dbReference type="GO" id="GO:0031640">
    <property type="term" value="P:killing of cells of another organism"/>
    <property type="evidence" value="ECO:0007669"/>
    <property type="project" value="UniProtKB-KW"/>
</dbReference>
<dbReference type="GO" id="GO:0005576">
    <property type="term" value="C:extracellular region"/>
    <property type="evidence" value="ECO:0007669"/>
    <property type="project" value="UniProtKB-SubCell"/>
</dbReference>
<evidence type="ECO:0000256" key="3">
    <source>
        <dbReference type="ARBA" id="ARBA00010646"/>
    </source>
</evidence>
<dbReference type="Gene3D" id="3.20.20.80">
    <property type="entry name" value="Glycosidases"/>
    <property type="match status" value="1"/>
</dbReference>
<feature type="domain" description="Peptidoglycan binding-like" evidence="13">
    <location>
        <begin position="304"/>
        <end position="355"/>
    </location>
</feature>